<proteinExistence type="predicted"/>
<accession>A0A379AXP5</accession>
<dbReference type="Proteomes" id="UP000294683">
    <property type="component" value="Unassembled WGS sequence"/>
</dbReference>
<sequence length="74" mass="9009">MKEKNKFYLDCLIFAILSYVLFLVYDLLITIYAYIKYDFYINLSFKKAFKAWICIAPLTLLLNWLKYKYGKNKK</sequence>
<evidence type="ECO:0000256" key="1">
    <source>
        <dbReference type="SAM" id="Phobius"/>
    </source>
</evidence>
<evidence type="ECO:0000313" key="2">
    <source>
        <dbReference type="EMBL" id="SUB27117.1"/>
    </source>
</evidence>
<evidence type="ECO:0000313" key="4">
    <source>
        <dbReference type="Proteomes" id="UP000255113"/>
    </source>
</evidence>
<keyword evidence="1" id="KW-1133">Transmembrane helix</keyword>
<reference evidence="3 5" key="2">
    <citation type="submission" date="2019-03" db="EMBL/GenBank/DDBJ databases">
        <title>Genomic Encyclopedia of Type Strains, Phase IV (KMG-IV): sequencing the most valuable type-strain genomes for metagenomic binning, comparative biology and taxonomic classification.</title>
        <authorList>
            <person name="Goeker M."/>
        </authorList>
    </citation>
    <scope>NUCLEOTIDE SEQUENCE [LARGE SCALE GENOMIC DNA]</scope>
    <source>
        <strain evidence="3 5">DSM 17481</strain>
    </source>
</reference>
<organism evidence="2 4">
    <name type="scientific">Avibacterium gallinarum</name>
    <name type="common">Pasteurella gallinarum</name>
    <dbReference type="NCBI Taxonomy" id="755"/>
    <lineage>
        <taxon>Bacteria</taxon>
        <taxon>Pseudomonadati</taxon>
        <taxon>Pseudomonadota</taxon>
        <taxon>Gammaproteobacteria</taxon>
        <taxon>Pasteurellales</taxon>
        <taxon>Pasteurellaceae</taxon>
        <taxon>Avibacterium</taxon>
    </lineage>
</organism>
<name>A0A379AXP5_AVIGA</name>
<dbReference type="EMBL" id="SNXJ01000006">
    <property type="protein sequence ID" value="TDP28353.1"/>
    <property type="molecule type" value="Genomic_DNA"/>
</dbReference>
<gene>
    <name evidence="3" type="ORF">EV689_106129</name>
    <name evidence="2" type="ORF">NCTC11188_01480</name>
</gene>
<keyword evidence="5" id="KW-1185">Reference proteome</keyword>
<keyword evidence="1" id="KW-0812">Transmembrane</keyword>
<evidence type="ECO:0000313" key="3">
    <source>
        <dbReference type="EMBL" id="TDP28353.1"/>
    </source>
</evidence>
<keyword evidence="1" id="KW-0472">Membrane</keyword>
<dbReference type="EMBL" id="UGSQ01000003">
    <property type="protein sequence ID" value="SUB27117.1"/>
    <property type="molecule type" value="Genomic_DNA"/>
</dbReference>
<feature type="transmembrane region" description="Helical" evidence="1">
    <location>
        <begin position="47"/>
        <end position="65"/>
    </location>
</feature>
<feature type="transmembrane region" description="Helical" evidence="1">
    <location>
        <begin position="12"/>
        <end position="35"/>
    </location>
</feature>
<dbReference type="AlphaFoldDB" id="A0A379AXP5"/>
<evidence type="ECO:0000313" key="5">
    <source>
        <dbReference type="Proteomes" id="UP000294683"/>
    </source>
</evidence>
<dbReference type="Proteomes" id="UP000255113">
    <property type="component" value="Unassembled WGS sequence"/>
</dbReference>
<protein>
    <submittedName>
        <fullName evidence="2">Uncharacterized protein</fullName>
    </submittedName>
</protein>
<reference evidence="2 4" key="1">
    <citation type="submission" date="2018-06" db="EMBL/GenBank/DDBJ databases">
        <authorList>
            <consortium name="Pathogen Informatics"/>
            <person name="Doyle S."/>
        </authorList>
    </citation>
    <scope>NUCLEOTIDE SEQUENCE [LARGE SCALE GENOMIC DNA]</scope>
    <source>
        <strain evidence="2 4">NCTC11188</strain>
    </source>
</reference>